<sequence length="339" mass="35597">MSTAPTRSNAPSDARIHSNAVSASTGGAAAPGETAPRVNGAAHSLPPGPHPTVYPTHGISATTPRAIADYYYSGAPSAAPAYSAVPAITYDTGRALVLDPYQAAGRIATELTDVVRPALSSLQTLVSDTSARSERAATMGKRAYRAVGDLRVAMTSQTSSIASTLERAIPRTGKTATVEDVRRVTGLEIAKAKLSIAEAVAADVGHRFMNMNEHLAHIERGVDKLYNNSRFQRELLVRLAELVDTAEFGRKKHKKGAVRSTTLIGTAARAAAPYLRPPVRITADHANPVSALFQREELFEHLAGDLSPLSAASPEYEPEDGVLVDVTNAPAASSSTGGI</sequence>
<organism evidence="2 3">
    <name type="scientific">Auricularia subglabra (strain TFB-10046 / SS5)</name>
    <name type="common">White-rot fungus</name>
    <name type="synonym">Auricularia delicata (strain TFB10046)</name>
    <dbReference type="NCBI Taxonomy" id="717982"/>
    <lineage>
        <taxon>Eukaryota</taxon>
        <taxon>Fungi</taxon>
        <taxon>Dikarya</taxon>
        <taxon>Basidiomycota</taxon>
        <taxon>Agaricomycotina</taxon>
        <taxon>Agaricomycetes</taxon>
        <taxon>Auriculariales</taxon>
        <taxon>Auriculariaceae</taxon>
        <taxon>Auricularia</taxon>
    </lineage>
</organism>
<protein>
    <submittedName>
        <fullName evidence="2">Uncharacterized protein</fullName>
    </submittedName>
</protein>
<feature type="compositionally biased region" description="Low complexity" evidence="1">
    <location>
        <begin position="20"/>
        <end position="36"/>
    </location>
</feature>
<dbReference type="EMBL" id="JH688980">
    <property type="protein sequence ID" value="EJD32434.1"/>
    <property type="molecule type" value="Genomic_DNA"/>
</dbReference>
<feature type="compositionally biased region" description="Polar residues" evidence="1">
    <location>
        <begin position="1"/>
        <end position="11"/>
    </location>
</feature>
<evidence type="ECO:0000256" key="1">
    <source>
        <dbReference type="SAM" id="MobiDB-lite"/>
    </source>
</evidence>
<dbReference type="Proteomes" id="UP000006514">
    <property type="component" value="Unassembled WGS sequence"/>
</dbReference>
<dbReference type="AlphaFoldDB" id="J0CQH4"/>
<gene>
    <name evidence="2" type="ORF">AURDEDRAFT_178497</name>
</gene>
<dbReference type="KEGG" id="adl:AURDEDRAFT_178497"/>
<reference evidence="3" key="1">
    <citation type="journal article" date="2012" name="Science">
        <title>The Paleozoic origin of enzymatic lignin decomposition reconstructed from 31 fungal genomes.</title>
        <authorList>
            <person name="Floudas D."/>
            <person name="Binder M."/>
            <person name="Riley R."/>
            <person name="Barry K."/>
            <person name="Blanchette R.A."/>
            <person name="Henrissat B."/>
            <person name="Martinez A.T."/>
            <person name="Otillar R."/>
            <person name="Spatafora J.W."/>
            <person name="Yadav J.S."/>
            <person name="Aerts A."/>
            <person name="Benoit I."/>
            <person name="Boyd A."/>
            <person name="Carlson A."/>
            <person name="Copeland A."/>
            <person name="Coutinho P.M."/>
            <person name="de Vries R.P."/>
            <person name="Ferreira P."/>
            <person name="Findley K."/>
            <person name="Foster B."/>
            <person name="Gaskell J."/>
            <person name="Glotzer D."/>
            <person name="Gorecki P."/>
            <person name="Heitman J."/>
            <person name="Hesse C."/>
            <person name="Hori C."/>
            <person name="Igarashi K."/>
            <person name="Jurgens J.A."/>
            <person name="Kallen N."/>
            <person name="Kersten P."/>
            <person name="Kohler A."/>
            <person name="Kuees U."/>
            <person name="Kumar T.K.A."/>
            <person name="Kuo A."/>
            <person name="LaButti K."/>
            <person name="Larrondo L.F."/>
            <person name="Lindquist E."/>
            <person name="Ling A."/>
            <person name="Lombard V."/>
            <person name="Lucas S."/>
            <person name="Lundell T."/>
            <person name="Martin R."/>
            <person name="McLaughlin D.J."/>
            <person name="Morgenstern I."/>
            <person name="Morin E."/>
            <person name="Murat C."/>
            <person name="Nagy L.G."/>
            <person name="Nolan M."/>
            <person name="Ohm R.A."/>
            <person name="Patyshakuliyeva A."/>
            <person name="Rokas A."/>
            <person name="Ruiz-Duenas F.J."/>
            <person name="Sabat G."/>
            <person name="Salamov A."/>
            <person name="Samejima M."/>
            <person name="Schmutz J."/>
            <person name="Slot J.C."/>
            <person name="St John F."/>
            <person name="Stenlid J."/>
            <person name="Sun H."/>
            <person name="Sun S."/>
            <person name="Syed K."/>
            <person name="Tsang A."/>
            <person name="Wiebenga A."/>
            <person name="Young D."/>
            <person name="Pisabarro A."/>
            <person name="Eastwood D.C."/>
            <person name="Martin F."/>
            <person name="Cullen D."/>
            <person name="Grigoriev I.V."/>
            <person name="Hibbett D.S."/>
        </authorList>
    </citation>
    <scope>NUCLEOTIDE SEQUENCE [LARGE SCALE GENOMIC DNA]</scope>
    <source>
        <strain evidence="3">TFB10046</strain>
    </source>
</reference>
<name>J0CQH4_AURST</name>
<dbReference type="InParanoid" id="J0CQH4"/>
<proteinExistence type="predicted"/>
<keyword evidence="3" id="KW-1185">Reference proteome</keyword>
<feature type="region of interest" description="Disordered" evidence="1">
    <location>
        <begin position="1"/>
        <end position="58"/>
    </location>
</feature>
<evidence type="ECO:0000313" key="3">
    <source>
        <dbReference type="Proteomes" id="UP000006514"/>
    </source>
</evidence>
<evidence type="ECO:0000313" key="2">
    <source>
        <dbReference type="EMBL" id="EJD32434.1"/>
    </source>
</evidence>
<accession>J0CQH4</accession>